<gene>
    <name evidence="8" type="ORF">L201_001717</name>
</gene>
<evidence type="ECO:0000313" key="8">
    <source>
        <dbReference type="EMBL" id="WWC86838.1"/>
    </source>
</evidence>
<keyword evidence="6" id="KW-1133">Transmembrane helix</keyword>
<evidence type="ECO:0000313" key="9">
    <source>
        <dbReference type="Proteomes" id="UP001355207"/>
    </source>
</evidence>
<feature type="region of interest" description="Disordered" evidence="5">
    <location>
        <begin position="175"/>
        <end position="210"/>
    </location>
</feature>
<feature type="compositionally biased region" description="Basic and acidic residues" evidence="5">
    <location>
        <begin position="317"/>
        <end position="339"/>
    </location>
</feature>
<dbReference type="AlphaFoldDB" id="A0AAX4JPM9"/>
<comment type="subcellular location">
    <subcellularLocation>
        <location evidence="1">Secreted</location>
    </subcellularLocation>
</comment>
<feature type="domain" description="CFEM" evidence="7">
    <location>
        <begin position="9"/>
        <end position="117"/>
    </location>
</feature>
<evidence type="ECO:0000256" key="5">
    <source>
        <dbReference type="SAM" id="MobiDB-lite"/>
    </source>
</evidence>
<name>A0AAX4JPM9_9TREE</name>
<keyword evidence="3" id="KW-0732">Signal</keyword>
<evidence type="ECO:0000256" key="6">
    <source>
        <dbReference type="SAM" id="Phobius"/>
    </source>
</evidence>
<feature type="transmembrane region" description="Helical" evidence="6">
    <location>
        <begin position="136"/>
        <end position="155"/>
    </location>
</feature>
<dbReference type="GO" id="GO:0005576">
    <property type="term" value="C:extracellular region"/>
    <property type="evidence" value="ECO:0007669"/>
    <property type="project" value="UniProtKB-SubCell"/>
</dbReference>
<dbReference type="RefSeq" id="XP_066073601.1">
    <property type="nucleotide sequence ID" value="XM_066217504.1"/>
</dbReference>
<protein>
    <recommendedName>
        <fullName evidence="7">CFEM domain-containing protein</fullName>
    </recommendedName>
</protein>
<feature type="compositionally biased region" description="Polar residues" evidence="5">
    <location>
        <begin position="238"/>
        <end position="253"/>
    </location>
</feature>
<evidence type="ECO:0000256" key="2">
    <source>
        <dbReference type="ARBA" id="ARBA00022525"/>
    </source>
</evidence>
<evidence type="ECO:0000259" key="7">
    <source>
        <dbReference type="PROSITE" id="PS52012"/>
    </source>
</evidence>
<keyword evidence="9" id="KW-1185">Reference proteome</keyword>
<keyword evidence="2" id="KW-0964">Secreted</keyword>
<evidence type="ECO:0000256" key="3">
    <source>
        <dbReference type="ARBA" id="ARBA00022729"/>
    </source>
</evidence>
<keyword evidence="4" id="KW-1015">Disulfide bond</keyword>
<sequence>MAPSTPNFHSMLLKRQDSTNSTASGSSDPSAGVPACVVTCMASAPISGCKGSDDWTCLCASTEFINSVGACWTSSCSASDAAYGQAYANQACAFYGVPIGGNSTSSSGSPTDTQVTGTPLLTAPEVSTHSFIKVQAIMSSITSLLLAMAVILGILSCRQRYKRDQAASQNRTWNGVTGLTTMDSKAPTSKSRFFSSNKSQHSSAFGNSRNMTSTFQSENFGVTSSNFGGSTTLAGSPTHLKSFTDNNGENSINGGAGGIKYPSMVASIESDTGKRFTNRLAYDQSNKSEEWELSNLKRDNVDELDGFEKSSPTSFDDDSKMESEMESRLNNNHDNRDQAIDSTVNLNILPKNGPGSNHAL</sequence>
<proteinExistence type="predicted"/>
<organism evidence="8 9">
    <name type="scientific">Kwoniella dendrophila CBS 6074</name>
    <dbReference type="NCBI Taxonomy" id="1295534"/>
    <lineage>
        <taxon>Eukaryota</taxon>
        <taxon>Fungi</taxon>
        <taxon>Dikarya</taxon>
        <taxon>Basidiomycota</taxon>
        <taxon>Agaricomycotina</taxon>
        <taxon>Tremellomycetes</taxon>
        <taxon>Tremellales</taxon>
        <taxon>Cryptococcaceae</taxon>
        <taxon>Kwoniella</taxon>
    </lineage>
</organism>
<dbReference type="Pfam" id="PF05730">
    <property type="entry name" value="CFEM"/>
    <property type="match status" value="1"/>
</dbReference>
<dbReference type="EMBL" id="CP144099">
    <property type="protein sequence ID" value="WWC86838.1"/>
    <property type="molecule type" value="Genomic_DNA"/>
</dbReference>
<evidence type="ECO:0000256" key="1">
    <source>
        <dbReference type="ARBA" id="ARBA00004613"/>
    </source>
</evidence>
<dbReference type="GeneID" id="91092389"/>
<dbReference type="InterPro" id="IPR008427">
    <property type="entry name" value="Extracellular_membr_CFEM_dom"/>
</dbReference>
<reference evidence="8 9" key="1">
    <citation type="submission" date="2024-01" db="EMBL/GenBank/DDBJ databases">
        <title>Comparative genomics of Cryptococcus and Kwoniella reveals pathogenesis evolution and contrasting modes of karyotype evolution via chromosome fusion or intercentromeric recombination.</title>
        <authorList>
            <person name="Coelho M.A."/>
            <person name="David-Palma M."/>
            <person name="Shea T."/>
            <person name="Bowers K."/>
            <person name="McGinley-Smith S."/>
            <person name="Mohammad A.W."/>
            <person name="Gnirke A."/>
            <person name="Yurkov A.M."/>
            <person name="Nowrousian M."/>
            <person name="Sun S."/>
            <person name="Cuomo C.A."/>
            <person name="Heitman J."/>
        </authorList>
    </citation>
    <scope>NUCLEOTIDE SEQUENCE [LARGE SCALE GENOMIC DNA]</scope>
    <source>
        <strain evidence="8 9">CBS 6074</strain>
    </source>
</reference>
<accession>A0AAX4JPM9</accession>
<feature type="region of interest" description="Disordered" evidence="5">
    <location>
        <begin position="238"/>
        <end position="260"/>
    </location>
</feature>
<keyword evidence="6" id="KW-0472">Membrane</keyword>
<feature type="region of interest" description="Disordered" evidence="5">
    <location>
        <begin position="304"/>
        <end position="339"/>
    </location>
</feature>
<dbReference type="PROSITE" id="PS52012">
    <property type="entry name" value="CFEM"/>
    <property type="match status" value="1"/>
</dbReference>
<keyword evidence="6" id="KW-0812">Transmembrane</keyword>
<dbReference type="Proteomes" id="UP001355207">
    <property type="component" value="Chromosome 2"/>
</dbReference>
<evidence type="ECO:0000256" key="4">
    <source>
        <dbReference type="ARBA" id="ARBA00023157"/>
    </source>
</evidence>